<dbReference type="GO" id="GO:0043565">
    <property type="term" value="F:sequence-specific DNA binding"/>
    <property type="evidence" value="ECO:0007669"/>
    <property type="project" value="TreeGrafter"/>
</dbReference>
<dbReference type="GO" id="GO:0043200">
    <property type="term" value="P:response to amino acid"/>
    <property type="evidence" value="ECO:0007669"/>
    <property type="project" value="TreeGrafter"/>
</dbReference>
<name>A0A3N4GFY0_9LACT</name>
<sequence length="164" mass="18659">MDIEQKKEMLRILAQDARLAPKTIANMIDSTEEEVVAQIEAYENENVIAGYHTMINWDVADDNLLSAMVEVNVDLHHGVSYKEVAEAIYEYDQVESLYLMSGAYDFLLLTKRLTMLDISKFISKLASIDEVSATTTHIVMNRYKEQGVVYKDIEEDGGRMVISQ</sequence>
<dbReference type="EMBL" id="RKMG01000009">
    <property type="protein sequence ID" value="RPA60768.1"/>
    <property type="molecule type" value="Genomic_DNA"/>
</dbReference>
<keyword evidence="3" id="KW-1185">Reference proteome</keyword>
<comment type="caution">
    <text evidence="2">The sequence shown here is derived from an EMBL/GenBank/DDBJ whole genome shotgun (WGS) entry which is preliminary data.</text>
</comment>
<dbReference type="SUPFAM" id="SSF54909">
    <property type="entry name" value="Dimeric alpha+beta barrel"/>
    <property type="match status" value="1"/>
</dbReference>
<dbReference type="SUPFAM" id="SSF46785">
    <property type="entry name" value="Winged helix' DNA-binding domain"/>
    <property type="match status" value="1"/>
</dbReference>
<evidence type="ECO:0000313" key="3">
    <source>
        <dbReference type="Proteomes" id="UP000273977"/>
    </source>
</evidence>
<dbReference type="SMART" id="SM00344">
    <property type="entry name" value="HTH_ASNC"/>
    <property type="match status" value="1"/>
</dbReference>
<dbReference type="Pfam" id="PF01037">
    <property type="entry name" value="AsnC_trans_reg"/>
    <property type="match status" value="1"/>
</dbReference>
<dbReference type="InterPro" id="IPR011008">
    <property type="entry name" value="Dimeric_a/b-barrel"/>
</dbReference>
<dbReference type="GO" id="GO:0005829">
    <property type="term" value="C:cytosol"/>
    <property type="evidence" value="ECO:0007669"/>
    <property type="project" value="TreeGrafter"/>
</dbReference>
<proteinExistence type="predicted"/>
<dbReference type="RefSeq" id="WP_123779731.1">
    <property type="nucleotide sequence ID" value="NZ_RKMG01000009.1"/>
</dbReference>
<dbReference type="InterPro" id="IPR036390">
    <property type="entry name" value="WH_DNA-bd_sf"/>
</dbReference>
<dbReference type="PANTHER" id="PTHR30154">
    <property type="entry name" value="LEUCINE-RESPONSIVE REGULATORY PROTEIN"/>
    <property type="match status" value="1"/>
</dbReference>
<gene>
    <name evidence="2" type="ORF">EF384_04185</name>
</gene>
<protein>
    <submittedName>
        <fullName evidence="2">Lrp/AsnC family transcriptional regulator</fullName>
    </submittedName>
</protein>
<dbReference type="OrthoDB" id="66249at2"/>
<dbReference type="AlphaFoldDB" id="A0A3N4GFY0"/>
<organism evidence="2 3">
    <name type="scientific">Aerococcus agrisoli</name>
    <dbReference type="NCBI Taxonomy" id="2487350"/>
    <lineage>
        <taxon>Bacteria</taxon>
        <taxon>Bacillati</taxon>
        <taxon>Bacillota</taxon>
        <taxon>Bacilli</taxon>
        <taxon>Lactobacillales</taxon>
        <taxon>Aerococcaceae</taxon>
        <taxon>Aerococcus</taxon>
    </lineage>
</organism>
<dbReference type="Proteomes" id="UP000273977">
    <property type="component" value="Unassembled WGS sequence"/>
</dbReference>
<dbReference type="Gene3D" id="1.10.10.10">
    <property type="entry name" value="Winged helix-like DNA-binding domain superfamily/Winged helix DNA-binding domain"/>
    <property type="match status" value="1"/>
</dbReference>
<dbReference type="InterPro" id="IPR036388">
    <property type="entry name" value="WH-like_DNA-bd_sf"/>
</dbReference>
<feature type="domain" description="Transcription regulator AsnC/Lrp ligand binding" evidence="1">
    <location>
        <begin position="69"/>
        <end position="141"/>
    </location>
</feature>
<dbReference type="Gene3D" id="3.30.70.920">
    <property type="match status" value="1"/>
</dbReference>
<evidence type="ECO:0000259" key="1">
    <source>
        <dbReference type="Pfam" id="PF01037"/>
    </source>
</evidence>
<dbReference type="PANTHER" id="PTHR30154:SF34">
    <property type="entry name" value="TRANSCRIPTIONAL REGULATOR AZLB"/>
    <property type="match status" value="1"/>
</dbReference>
<evidence type="ECO:0000313" key="2">
    <source>
        <dbReference type="EMBL" id="RPA60768.1"/>
    </source>
</evidence>
<reference evidence="2 3" key="1">
    <citation type="submission" date="2018-11" db="EMBL/GenBank/DDBJ databases">
        <title>Aerococcus sp. SJQ22, whole genome shotgun sequence.</title>
        <authorList>
            <person name="Sun L."/>
            <person name="Gao X."/>
            <person name="Chen W."/>
            <person name="Huang K."/>
        </authorList>
    </citation>
    <scope>NUCLEOTIDE SEQUENCE [LARGE SCALE GENOMIC DNA]</scope>
    <source>
        <strain evidence="2 3">SJQ22</strain>
    </source>
</reference>
<accession>A0A3N4GFY0</accession>
<dbReference type="InterPro" id="IPR019887">
    <property type="entry name" value="Tscrpt_reg_AsnC/Lrp_C"/>
</dbReference>
<dbReference type="InterPro" id="IPR019888">
    <property type="entry name" value="Tscrpt_reg_AsnC-like"/>
</dbReference>